<dbReference type="PROSITE" id="PS51782">
    <property type="entry name" value="LYSM"/>
    <property type="match status" value="1"/>
</dbReference>
<dbReference type="InterPro" id="IPR045030">
    <property type="entry name" value="LYSM1-4"/>
</dbReference>
<dbReference type="EMBL" id="SDMP01000003">
    <property type="protein sequence ID" value="RYR69735.1"/>
    <property type="molecule type" value="Genomic_DNA"/>
</dbReference>
<feature type="domain" description="LysM" evidence="2">
    <location>
        <begin position="42"/>
        <end position="86"/>
    </location>
</feature>
<protein>
    <recommendedName>
        <fullName evidence="2">LysM domain-containing protein</fullName>
    </recommendedName>
</protein>
<sequence length="350" mass="38718">MEMFMWKETNGYYHDQFACGYGKKVPKMMSSCASPPIALGCIQHSISKLDTLAGIAIKYGVEVADIKKVNGLVTDRQMFALRTLHIPLPGRHIPISLFTSLFNSEHHKIIYAFRKLLLGRYPCKISIQTSLQNHYGLSVYFPLAFELLYYNSGHSPIEVASSKLSESFRSLEANSSGQKLAASMNASQGYYGNVPTDLEATTCSKDSSDSATSSRPCHHQKSRSLAESILDEVMQKSDMEHNNNKRSTESDIRATEILMKEESIVGLPSRKGNSLALRQKSASRVALHMGGDFLNGVRRSSSTSCLQAQGNTNSSNMRSNSRSHMKQDYFMSFSIPKPTSTGRTSKAAID</sequence>
<dbReference type="Pfam" id="PF01476">
    <property type="entry name" value="LysM"/>
    <property type="match status" value="1"/>
</dbReference>
<evidence type="ECO:0000256" key="1">
    <source>
        <dbReference type="SAM" id="MobiDB-lite"/>
    </source>
</evidence>
<name>A0A445E2Z8_ARAHY</name>
<dbReference type="CDD" id="cd00118">
    <property type="entry name" value="LysM"/>
    <property type="match status" value="1"/>
</dbReference>
<dbReference type="Gene3D" id="3.10.350.10">
    <property type="entry name" value="LysM domain"/>
    <property type="match status" value="1"/>
</dbReference>
<evidence type="ECO:0000259" key="2">
    <source>
        <dbReference type="PROSITE" id="PS51782"/>
    </source>
</evidence>
<feature type="compositionally biased region" description="Low complexity" evidence="1">
    <location>
        <begin position="311"/>
        <end position="322"/>
    </location>
</feature>
<feature type="region of interest" description="Disordered" evidence="1">
    <location>
        <begin position="202"/>
        <end position="223"/>
    </location>
</feature>
<dbReference type="STRING" id="3818.A0A445E2Z8"/>
<dbReference type="InterPro" id="IPR018392">
    <property type="entry name" value="LysM"/>
</dbReference>
<comment type="caution">
    <text evidence="3">The sequence shown here is derived from an EMBL/GenBank/DDBJ whole genome shotgun (WGS) entry which is preliminary data.</text>
</comment>
<evidence type="ECO:0000313" key="4">
    <source>
        <dbReference type="Proteomes" id="UP000289738"/>
    </source>
</evidence>
<gene>
    <name evidence="3" type="ORF">Ahy_A03g016284</name>
</gene>
<dbReference type="Proteomes" id="UP000289738">
    <property type="component" value="Chromosome A03"/>
</dbReference>
<feature type="region of interest" description="Disordered" evidence="1">
    <location>
        <begin position="304"/>
        <end position="327"/>
    </location>
</feature>
<dbReference type="SMART" id="SM00257">
    <property type="entry name" value="LysM"/>
    <property type="match status" value="1"/>
</dbReference>
<keyword evidence="4" id="KW-1185">Reference proteome</keyword>
<dbReference type="SUPFAM" id="SSF54106">
    <property type="entry name" value="LysM domain"/>
    <property type="match status" value="1"/>
</dbReference>
<dbReference type="InterPro" id="IPR036779">
    <property type="entry name" value="LysM_dom_sf"/>
</dbReference>
<evidence type="ECO:0000313" key="3">
    <source>
        <dbReference type="EMBL" id="RYR69735.1"/>
    </source>
</evidence>
<feature type="compositionally biased region" description="Low complexity" evidence="1">
    <location>
        <begin position="202"/>
        <end position="214"/>
    </location>
</feature>
<reference evidence="3 4" key="1">
    <citation type="submission" date="2019-01" db="EMBL/GenBank/DDBJ databases">
        <title>Sequencing of cultivated peanut Arachis hypogaea provides insights into genome evolution and oil improvement.</title>
        <authorList>
            <person name="Chen X."/>
        </authorList>
    </citation>
    <scope>NUCLEOTIDE SEQUENCE [LARGE SCALE GENOMIC DNA]</scope>
    <source>
        <strain evidence="4">cv. Fuhuasheng</strain>
        <tissue evidence="3">Leaves</tissue>
    </source>
</reference>
<dbReference type="PANTHER" id="PTHR20932">
    <property type="entry name" value="LYSM AND PUTATIVE PEPTIDOGLYCAN-BINDING DOMAIN-CONTAINING PROTEIN"/>
    <property type="match status" value="1"/>
</dbReference>
<dbReference type="AlphaFoldDB" id="A0A445E2Z8"/>
<proteinExistence type="predicted"/>
<organism evidence="3 4">
    <name type="scientific">Arachis hypogaea</name>
    <name type="common">Peanut</name>
    <dbReference type="NCBI Taxonomy" id="3818"/>
    <lineage>
        <taxon>Eukaryota</taxon>
        <taxon>Viridiplantae</taxon>
        <taxon>Streptophyta</taxon>
        <taxon>Embryophyta</taxon>
        <taxon>Tracheophyta</taxon>
        <taxon>Spermatophyta</taxon>
        <taxon>Magnoliopsida</taxon>
        <taxon>eudicotyledons</taxon>
        <taxon>Gunneridae</taxon>
        <taxon>Pentapetalae</taxon>
        <taxon>rosids</taxon>
        <taxon>fabids</taxon>
        <taxon>Fabales</taxon>
        <taxon>Fabaceae</taxon>
        <taxon>Papilionoideae</taxon>
        <taxon>50 kb inversion clade</taxon>
        <taxon>dalbergioids sensu lato</taxon>
        <taxon>Dalbergieae</taxon>
        <taxon>Pterocarpus clade</taxon>
        <taxon>Arachis</taxon>
    </lineage>
</organism>
<dbReference type="PANTHER" id="PTHR20932:SF55">
    <property type="entry name" value="LYSM DOMAIN-CONTAINING PROTEIN"/>
    <property type="match status" value="1"/>
</dbReference>
<accession>A0A445E2Z8</accession>